<accession>A0A9Q1KLL0</accession>
<comment type="caution">
    <text evidence="2">The sequence shown here is derived from an EMBL/GenBank/DDBJ whole genome shotgun (WGS) entry which is preliminary data.</text>
</comment>
<dbReference type="OrthoDB" id="784906at2759"/>
<feature type="compositionally biased region" description="Low complexity" evidence="1">
    <location>
        <begin position="48"/>
        <end position="57"/>
    </location>
</feature>
<dbReference type="AlphaFoldDB" id="A0A9Q1KLL0"/>
<dbReference type="PANTHER" id="PTHR31343:SF8">
    <property type="entry name" value="OS07G0246600 PROTEIN"/>
    <property type="match status" value="1"/>
</dbReference>
<organism evidence="2 3">
    <name type="scientific">Carnegiea gigantea</name>
    <dbReference type="NCBI Taxonomy" id="171969"/>
    <lineage>
        <taxon>Eukaryota</taxon>
        <taxon>Viridiplantae</taxon>
        <taxon>Streptophyta</taxon>
        <taxon>Embryophyta</taxon>
        <taxon>Tracheophyta</taxon>
        <taxon>Spermatophyta</taxon>
        <taxon>Magnoliopsida</taxon>
        <taxon>eudicotyledons</taxon>
        <taxon>Gunneridae</taxon>
        <taxon>Pentapetalae</taxon>
        <taxon>Caryophyllales</taxon>
        <taxon>Cactineae</taxon>
        <taxon>Cactaceae</taxon>
        <taxon>Cactoideae</taxon>
        <taxon>Echinocereeae</taxon>
        <taxon>Carnegiea</taxon>
    </lineage>
</organism>
<sequence>MIRLDTFCFVHSLDKVRPRAEGFSAADLMMFDDCSYEKSGDESDESLSETSSTGSSDCETERRASCSGVWRQQHLVESALQGMNGLSISLLASRFSELKTYRSCDLSPSSWISVAWYPIYRIPTGPTLQNLDSCFLTFHSLATPVLGAQSEWQCQYGSCRREVPNGFDHRALKLSLPVFGMASYKFRISIWDHNGVDESPRASALLRAADEWLRLLNVNHPDYRFFVSHHYNWR</sequence>
<dbReference type="Pfam" id="PF05623">
    <property type="entry name" value="DUF789"/>
    <property type="match status" value="1"/>
</dbReference>
<dbReference type="PANTHER" id="PTHR31343">
    <property type="entry name" value="T15D22.8"/>
    <property type="match status" value="1"/>
</dbReference>
<feature type="region of interest" description="Disordered" evidence="1">
    <location>
        <begin position="40"/>
        <end position="60"/>
    </location>
</feature>
<evidence type="ECO:0000313" key="2">
    <source>
        <dbReference type="EMBL" id="KAJ8445008.1"/>
    </source>
</evidence>
<keyword evidence="3" id="KW-1185">Reference proteome</keyword>
<evidence type="ECO:0000313" key="3">
    <source>
        <dbReference type="Proteomes" id="UP001153076"/>
    </source>
</evidence>
<proteinExistence type="predicted"/>
<dbReference type="InterPro" id="IPR008507">
    <property type="entry name" value="DUF789"/>
</dbReference>
<evidence type="ECO:0000256" key="1">
    <source>
        <dbReference type="SAM" id="MobiDB-lite"/>
    </source>
</evidence>
<gene>
    <name evidence="2" type="ORF">Cgig2_029202</name>
</gene>
<dbReference type="EMBL" id="JAKOGI010000082">
    <property type="protein sequence ID" value="KAJ8445008.1"/>
    <property type="molecule type" value="Genomic_DNA"/>
</dbReference>
<dbReference type="Proteomes" id="UP001153076">
    <property type="component" value="Unassembled WGS sequence"/>
</dbReference>
<protein>
    <submittedName>
        <fullName evidence="2">Uncharacterized protein</fullName>
    </submittedName>
</protein>
<reference evidence="2" key="1">
    <citation type="submission" date="2022-04" db="EMBL/GenBank/DDBJ databases">
        <title>Carnegiea gigantea Genome sequencing and assembly v2.</title>
        <authorList>
            <person name="Copetti D."/>
            <person name="Sanderson M.J."/>
            <person name="Burquez A."/>
            <person name="Wojciechowski M.F."/>
        </authorList>
    </citation>
    <scope>NUCLEOTIDE SEQUENCE</scope>
    <source>
        <strain evidence="2">SGP5-SGP5p</strain>
        <tissue evidence="2">Aerial part</tissue>
    </source>
</reference>
<name>A0A9Q1KLL0_9CARY</name>